<proteinExistence type="predicted"/>
<keyword evidence="5" id="KW-1185">Reference proteome</keyword>
<evidence type="ECO:0000313" key="5">
    <source>
        <dbReference type="Proteomes" id="UP000823941"/>
    </source>
</evidence>
<dbReference type="Proteomes" id="UP000823941">
    <property type="component" value="Chromosome 5"/>
</dbReference>
<dbReference type="EMBL" id="JAHIBW010000005">
    <property type="protein sequence ID" value="KAG7310325.1"/>
    <property type="molecule type" value="Genomic_DNA"/>
</dbReference>
<gene>
    <name evidence="4" type="ORF">JYU34_003096</name>
</gene>
<evidence type="ECO:0000259" key="3">
    <source>
        <dbReference type="Pfam" id="PF14846"/>
    </source>
</evidence>
<evidence type="ECO:0000256" key="2">
    <source>
        <dbReference type="SAM" id="MobiDB-lite"/>
    </source>
</evidence>
<keyword evidence="1" id="KW-0175">Coiled coil</keyword>
<reference evidence="4 5" key="1">
    <citation type="submission" date="2021-06" db="EMBL/GenBank/DDBJ databases">
        <title>A haploid diamondback moth (Plutella xylostella L.) genome assembly resolves 31 chromosomes and identifies a diamide resistance mutation.</title>
        <authorList>
            <person name="Ward C.M."/>
            <person name="Perry K.D."/>
            <person name="Baker G."/>
            <person name="Powis K."/>
            <person name="Heckel D.G."/>
            <person name="Baxter S.W."/>
        </authorList>
    </citation>
    <scope>NUCLEOTIDE SEQUENCE [LARGE SCALE GENOMIC DNA]</scope>
    <source>
        <strain evidence="4 5">LV</strain>
        <tissue evidence="4">Single pupa</tissue>
    </source>
</reference>
<feature type="coiled-coil region" evidence="1">
    <location>
        <begin position="230"/>
        <end position="388"/>
    </location>
</feature>
<accession>A0ABQ7QZ49</accession>
<feature type="compositionally biased region" description="Low complexity" evidence="2">
    <location>
        <begin position="501"/>
        <end position="512"/>
    </location>
</feature>
<feature type="compositionally biased region" description="Polar residues" evidence="2">
    <location>
        <begin position="482"/>
        <end position="492"/>
    </location>
</feature>
<evidence type="ECO:0000313" key="4">
    <source>
        <dbReference type="EMBL" id="KAG7310325.1"/>
    </source>
</evidence>
<name>A0ABQ7QZ49_PLUXY</name>
<comment type="caution">
    <text evidence="4">The sequence shown here is derived from an EMBL/GenBank/DDBJ whole genome shotgun (WGS) entry which is preliminary data.</text>
</comment>
<feature type="domain" description="DUF4485" evidence="3">
    <location>
        <begin position="9"/>
        <end position="88"/>
    </location>
</feature>
<feature type="region of interest" description="Disordered" evidence="2">
    <location>
        <begin position="482"/>
        <end position="512"/>
    </location>
</feature>
<dbReference type="Pfam" id="PF14846">
    <property type="entry name" value="DUF4485"/>
    <property type="match status" value="1"/>
</dbReference>
<organism evidence="4 5">
    <name type="scientific">Plutella xylostella</name>
    <name type="common">Diamondback moth</name>
    <name type="synonym">Plutella maculipennis</name>
    <dbReference type="NCBI Taxonomy" id="51655"/>
    <lineage>
        <taxon>Eukaryota</taxon>
        <taxon>Metazoa</taxon>
        <taxon>Ecdysozoa</taxon>
        <taxon>Arthropoda</taxon>
        <taxon>Hexapoda</taxon>
        <taxon>Insecta</taxon>
        <taxon>Pterygota</taxon>
        <taxon>Neoptera</taxon>
        <taxon>Endopterygota</taxon>
        <taxon>Lepidoptera</taxon>
        <taxon>Glossata</taxon>
        <taxon>Ditrysia</taxon>
        <taxon>Yponomeutoidea</taxon>
        <taxon>Plutellidae</taxon>
        <taxon>Plutella</taxon>
    </lineage>
</organism>
<protein>
    <recommendedName>
        <fullName evidence="3">DUF4485 domain-containing protein</fullName>
    </recommendedName>
</protein>
<sequence>MDETDILNLDSEFRRYKQIVQPYLAQVIEQNIIDVCSDWLHRLSNCSNEEKVLRNKYIFTLCYQLAKGILDEPFLKPPPRDKLEPFVEADSTIASADSDYGEEGTDFNSHKGGMPLSLQDTKFMIKETGYNENNNGSCETFRKDVFGDFDFDSCNRPSTAVKDSTYFHEFRVTNLILKLREIKKHNVLLHEELEALKKESVAKTYSKDSINLQTIMSSHAYNESGSVVSMKSLKEKYKEMQEYRKTLINRISHLQDRLEQLDNEKLQEINNIRTNHQLEIINVKTELKEKYETSMVEMKNKYEDIKTKLEEKCRELDKKTKILDEKDLEVTKLKNQVKDLDQNLLAAKEKCCEVTGNISEIDSYKQKIRQLEKKVSRMEKCKNKFTRAYETKVALHNREKCLTDYALQLQMIRQRAQVVHDITEESGTEVSSVLDKLETKYREIVANMQATAIQRRIQDQKSLDNILKASFGFIPTEHLFQASDSIPGSNNHRAPPQPMRNPNNDSNLSYNNELSSLMRGGKASNIMNDANNSLDEDNASLGYCLNNERLGEVFGKVYIPQRDTGDHK</sequence>
<evidence type="ECO:0000256" key="1">
    <source>
        <dbReference type="SAM" id="Coils"/>
    </source>
</evidence>
<dbReference type="InterPro" id="IPR027831">
    <property type="entry name" value="DUF4485"/>
</dbReference>